<dbReference type="OMA" id="ENMYWYR"/>
<proteinExistence type="predicted"/>
<dbReference type="SUPFAM" id="SSF48726">
    <property type="entry name" value="Immunoglobulin"/>
    <property type="match status" value="1"/>
</dbReference>
<dbReference type="AlphaFoldDB" id="A0A8C4PL85"/>
<evidence type="ECO:0000259" key="4">
    <source>
        <dbReference type="PROSITE" id="PS50835"/>
    </source>
</evidence>
<evidence type="ECO:0000256" key="2">
    <source>
        <dbReference type="ARBA" id="ARBA00022859"/>
    </source>
</evidence>
<protein>
    <recommendedName>
        <fullName evidence="4">Ig-like domain-containing protein</fullName>
    </recommendedName>
</protein>
<dbReference type="PANTHER" id="PTHR23268">
    <property type="entry name" value="T-CELL RECEPTOR BETA CHAIN"/>
    <property type="match status" value="1"/>
</dbReference>
<feature type="signal peptide" evidence="3">
    <location>
        <begin position="1"/>
        <end position="21"/>
    </location>
</feature>
<feature type="chain" id="PRO_5034114820" description="Ig-like domain-containing protein" evidence="3">
    <location>
        <begin position="22"/>
        <end position="148"/>
    </location>
</feature>
<dbReference type="GO" id="GO:0007166">
    <property type="term" value="P:cell surface receptor signaling pathway"/>
    <property type="evidence" value="ECO:0007669"/>
    <property type="project" value="TreeGrafter"/>
</dbReference>
<sequence>MLPILNSVATFCLLLLGLMDADVFQTPKHCVTGTGKKITLECSQSMNHNNMYWYRQDAGRELQLLHYSYGVNNTEKGDVPSESTVSRLRKDRFSLTLESASPSQTSLYLCATSSVPTALLYLGSGSPTEKDFYIFKGIKLVFSNGDFK</sequence>
<reference evidence="5" key="1">
    <citation type="submission" date="2023-03" db="UniProtKB">
        <authorList>
            <consortium name="Ensembl"/>
        </authorList>
    </citation>
    <scope>IDENTIFICATION</scope>
</reference>
<organism evidence="5">
    <name type="scientific">Equus asinus asinus</name>
    <dbReference type="NCBI Taxonomy" id="83772"/>
    <lineage>
        <taxon>Eukaryota</taxon>
        <taxon>Metazoa</taxon>
        <taxon>Chordata</taxon>
        <taxon>Craniata</taxon>
        <taxon>Vertebrata</taxon>
        <taxon>Euteleostomi</taxon>
        <taxon>Mammalia</taxon>
        <taxon>Eutheria</taxon>
        <taxon>Laurasiatheria</taxon>
        <taxon>Perissodactyla</taxon>
        <taxon>Equidae</taxon>
        <taxon>Equus</taxon>
    </lineage>
</organism>
<dbReference type="GO" id="GO:0005886">
    <property type="term" value="C:plasma membrane"/>
    <property type="evidence" value="ECO:0007669"/>
    <property type="project" value="TreeGrafter"/>
</dbReference>
<evidence type="ECO:0000256" key="1">
    <source>
        <dbReference type="ARBA" id="ARBA00022729"/>
    </source>
</evidence>
<dbReference type="InterPro" id="IPR050413">
    <property type="entry name" value="TCR_beta_variable"/>
</dbReference>
<dbReference type="PANTHER" id="PTHR23268:SF30">
    <property type="entry name" value="T CELL RECEPTOR BETA CHAIN MC.7.G5-RELATED"/>
    <property type="match status" value="1"/>
</dbReference>
<name>A0A8C4PL85_EQUAS</name>
<evidence type="ECO:0000313" key="5">
    <source>
        <dbReference type="Ensembl" id="ENSEASP00005013422.1"/>
    </source>
</evidence>
<dbReference type="Ensembl" id="ENSEAST00005014580.1">
    <property type="protein sequence ID" value="ENSEASP00005013422.1"/>
    <property type="gene ID" value="ENSEASG00005009365.1"/>
</dbReference>
<feature type="domain" description="Ig-like" evidence="4">
    <location>
        <begin position="21"/>
        <end position="133"/>
    </location>
</feature>
<evidence type="ECO:0000256" key="3">
    <source>
        <dbReference type="SAM" id="SignalP"/>
    </source>
</evidence>
<dbReference type="InterPro" id="IPR013106">
    <property type="entry name" value="Ig_V-set"/>
</dbReference>
<keyword evidence="1 3" id="KW-0732">Signal</keyword>
<dbReference type="InterPro" id="IPR007110">
    <property type="entry name" value="Ig-like_dom"/>
</dbReference>
<dbReference type="InterPro" id="IPR036179">
    <property type="entry name" value="Ig-like_dom_sf"/>
</dbReference>
<dbReference type="GO" id="GO:0002376">
    <property type="term" value="P:immune system process"/>
    <property type="evidence" value="ECO:0007669"/>
    <property type="project" value="UniProtKB-KW"/>
</dbReference>
<accession>A0A8C4PL85</accession>
<dbReference type="Pfam" id="PF07686">
    <property type="entry name" value="V-set"/>
    <property type="match status" value="1"/>
</dbReference>
<keyword evidence="2" id="KW-0391">Immunity</keyword>
<dbReference type="SMART" id="SM00406">
    <property type="entry name" value="IGv"/>
    <property type="match status" value="1"/>
</dbReference>
<dbReference type="PROSITE" id="PS50835">
    <property type="entry name" value="IG_LIKE"/>
    <property type="match status" value="1"/>
</dbReference>
<dbReference type="InterPro" id="IPR013783">
    <property type="entry name" value="Ig-like_fold"/>
</dbReference>
<dbReference type="Gene3D" id="2.60.40.10">
    <property type="entry name" value="Immunoglobulins"/>
    <property type="match status" value="1"/>
</dbReference>